<protein>
    <submittedName>
        <fullName evidence="2">Uncharacterized protein</fullName>
    </submittedName>
</protein>
<evidence type="ECO:0000256" key="1">
    <source>
        <dbReference type="SAM" id="MobiDB-lite"/>
    </source>
</evidence>
<feature type="region of interest" description="Disordered" evidence="1">
    <location>
        <begin position="1"/>
        <end position="20"/>
    </location>
</feature>
<dbReference type="Proteomes" id="UP000053237">
    <property type="component" value="Unassembled WGS sequence"/>
</dbReference>
<reference evidence="2 3" key="1">
    <citation type="submission" date="2012-05" db="EMBL/GenBank/DDBJ databases">
        <title>Recombination and specialization in a pathogen metapopulation.</title>
        <authorList>
            <person name="Gardiner A."/>
            <person name="Kemen E."/>
            <person name="Schultz-Larsen T."/>
            <person name="MacLean D."/>
            <person name="Van Oosterhout C."/>
            <person name="Jones J.D.G."/>
        </authorList>
    </citation>
    <scope>NUCLEOTIDE SEQUENCE [LARGE SCALE GENOMIC DNA]</scope>
    <source>
        <strain evidence="2 3">Ac Nc2</strain>
    </source>
</reference>
<dbReference type="OrthoDB" id="69789at2759"/>
<keyword evidence="3" id="KW-1185">Reference proteome</keyword>
<organism evidence="2 3">
    <name type="scientific">Albugo candida</name>
    <dbReference type="NCBI Taxonomy" id="65357"/>
    <lineage>
        <taxon>Eukaryota</taxon>
        <taxon>Sar</taxon>
        <taxon>Stramenopiles</taxon>
        <taxon>Oomycota</taxon>
        <taxon>Peronosporomycetes</taxon>
        <taxon>Albuginales</taxon>
        <taxon>Albuginaceae</taxon>
        <taxon>Albugo</taxon>
    </lineage>
</organism>
<evidence type="ECO:0000313" key="3">
    <source>
        <dbReference type="Proteomes" id="UP000053237"/>
    </source>
</evidence>
<dbReference type="InParanoid" id="A0A024G0P7"/>
<dbReference type="AlphaFoldDB" id="A0A024G0P7"/>
<dbReference type="EMBL" id="CAIX01000007">
    <property type="protein sequence ID" value="CCI40339.1"/>
    <property type="molecule type" value="Genomic_DNA"/>
</dbReference>
<proteinExistence type="predicted"/>
<accession>A0A024G0P7</accession>
<name>A0A024G0P7_9STRA</name>
<gene>
    <name evidence="2" type="ORF">BN9_011230</name>
</gene>
<evidence type="ECO:0000313" key="2">
    <source>
        <dbReference type="EMBL" id="CCI40339.1"/>
    </source>
</evidence>
<comment type="caution">
    <text evidence="2">The sequence shown here is derived from an EMBL/GenBank/DDBJ whole genome shotgun (WGS) entry which is preliminary data.</text>
</comment>
<sequence>MPSNSEQTTPSPPSIPEKNSVAGTNVASHVAPIRSAVNDSVEASQKMYAQTTEEVKNVVQFTRESIHSAGSKAYKSGRSFIRPIKQIFEDADSEKGTILRKQFAIAREHVNLRAYRAQVQLNETKQFLCQQTAPLREVWRKGKRQTLEISDFACAHPSTALLSAAVITGVPSLVLRGKWIASRNVLITLGAGSVMLYTTESMRKNK</sequence>